<gene>
    <name evidence="3" type="ORF">GCM10011489_39330</name>
</gene>
<protein>
    <submittedName>
        <fullName evidence="3">Uncharacterized protein</fullName>
    </submittedName>
</protein>
<dbReference type="EMBL" id="BMGC01000069">
    <property type="protein sequence ID" value="GGB48328.1"/>
    <property type="molecule type" value="Genomic_DNA"/>
</dbReference>
<organism evidence="3 4">
    <name type="scientific">Gordonia jinhuaensis</name>
    <dbReference type="NCBI Taxonomy" id="1517702"/>
    <lineage>
        <taxon>Bacteria</taxon>
        <taxon>Bacillati</taxon>
        <taxon>Actinomycetota</taxon>
        <taxon>Actinomycetes</taxon>
        <taxon>Mycobacteriales</taxon>
        <taxon>Gordoniaceae</taxon>
        <taxon>Gordonia</taxon>
    </lineage>
</organism>
<feature type="transmembrane region" description="Helical" evidence="2">
    <location>
        <begin position="7"/>
        <end position="28"/>
    </location>
</feature>
<reference evidence="3" key="1">
    <citation type="journal article" date="2014" name="Int. J. Syst. Evol. Microbiol.">
        <title>Complete genome sequence of Corynebacterium casei LMG S-19264T (=DSM 44701T), isolated from a smear-ripened cheese.</title>
        <authorList>
            <consortium name="US DOE Joint Genome Institute (JGI-PGF)"/>
            <person name="Walter F."/>
            <person name="Albersmeier A."/>
            <person name="Kalinowski J."/>
            <person name="Ruckert C."/>
        </authorList>
    </citation>
    <scope>NUCLEOTIDE SEQUENCE</scope>
    <source>
        <strain evidence="3">CGMCC 1.12827</strain>
    </source>
</reference>
<proteinExistence type="predicted"/>
<evidence type="ECO:0000256" key="1">
    <source>
        <dbReference type="SAM" id="MobiDB-lite"/>
    </source>
</evidence>
<keyword evidence="2" id="KW-0812">Transmembrane</keyword>
<keyword evidence="2" id="KW-1133">Transmembrane helix</keyword>
<feature type="transmembrane region" description="Helical" evidence="2">
    <location>
        <begin position="34"/>
        <end position="53"/>
    </location>
</feature>
<dbReference type="AlphaFoldDB" id="A0A916X1Y9"/>
<keyword evidence="4" id="KW-1185">Reference proteome</keyword>
<accession>A0A916X1Y9</accession>
<evidence type="ECO:0000313" key="3">
    <source>
        <dbReference type="EMBL" id="GGB48328.1"/>
    </source>
</evidence>
<dbReference type="RefSeq" id="WP_188588977.1">
    <property type="nucleotide sequence ID" value="NZ_BMGC01000069.1"/>
</dbReference>
<evidence type="ECO:0000313" key="4">
    <source>
        <dbReference type="Proteomes" id="UP000621454"/>
    </source>
</evidence>
<comment type="caution">
    <text evidence="3">The sequence shown here is derived from an EMBL/GenBank/DDBJ whole genome shotgun (WGS) entry which is preliminary data.</text>
</comment>
<name>A0A916X1Y9_9ACTN</name>
<keyword evidence="2" id="KW-0472">Membrane</keyword>
<dbReference type="Proteomes" id="UP000621454">
    <property type="component" value="Unassembled WGS sequence"/>
</dbReference>
<sequence length="137" mass="15193">MRRVPWGVIAYLCALAAFAVGGTFIVALASRNMWAVTLGIVFLVLMGVIGICLKMRAKYVFDPEAQAEYGHDLMSGDTPDPLVREYEDKYRGGHHASEEQAHTGEIDMSENRANEHADAEHADNYGAHSRERASNKR</sequence>
<reference evidence="3" key="2">
    <citation type="submission" date="2020-09" db="EMBL/GenBank/DDBJ databases">
        <authorList>
            <person name="Sun Q."/>
            <person name="Zhou Y."/>
        </authorList>
    </citation>
    <scope>NUCLEOTIDE SEQUENCE</scope>
    <source>
        <strain evidence="3">CGMCC 1.12827</strain>
    </source>
</reference>
<evidence type="ECO:0000256" key="2">
    <source>
        <dbReference type="SAM" id="Phobius"/>
    </source>
</evidence>
<feature type="region of interest" description="Disordered" evidence="1">
    <location>
        <begin position="84"/>
        <end position="137"/>
    </location>
</feature>